<feature type="region of interest" description="Disordered" evidence="2">
    <location>
        <begin position="227"/>
        <end position="254"/>
    </location>
</feature>
<dbReference type="Proteomes" id="UP000694044">
    <property type="component" value="Unassembled WGS sequence"/>
</dbReference>
<feature type="coiled-coil region" evidence="1">
    <location>
        <begin position="154"/>
        <end position="181"/>
    </location>
</feature>
<evidence type="ECO:0000256" key="1">
    <source>
        <dbReference type="SAM" id="Coils"/>
    </source>
</evidence>
<sequence>MKRRTLPKPNANDSLQSRLGSSTRGGTPAKTIPVKKATKKRPARSAALSILGLKKPEPTSEGSTRWSSDESSAVDHAAECQRLREQLERVLVDHQRQEEEIVALRALAKSLKVEVETIHERQQLRWSTCNSDKTVQRGRRTIGSHEFFKLDVQVEELYGENAELRRQLENYQEDLKAARTCIAQKLPVYKLAAVKANAELRCVKSQLQQERDHSDLLQKQLVRRKARQDDVPVRVSLERGNNQKEHDDDPQESAVVRREREVFLRQCMRLQDDKAPLSLDHKQKTHKASEADGVDVVVKLKKEQIKSDTDFVSSTCTSLELDAAMKTDTLIHEDLLGLDFYLNELDLSIAAAPTRSKQLN</sequence>
<evidence type="ECO:0000313" key="3">
    <source>
        <dbReference type="EMBL" id="KAG7384392.1"/>
    </source>
</evidence>
<accession>A0A8T1VSI9</accession>
<reference evidence="3" key="1">
    <citation type="submission" date="2021-02" db="EMBL/GenBank/DDBJ databases">
        <authorList>
            <person name="Palmer J.M."/>
        </authorList>
    </citation>
    <scope>NUCLEOTIDE SEQUENCE</scope>
    <source>
        <strain evidence="3">SCRP734</strain>
    </source>
</reference>
<feature type="region of interest" description="Disordered" evidence="2">
    <location>
        <begin position="1"/>
        <end position="73"/>
    </location>
</feature>
<proteinExistence type="predicted"/>
<dbReference type="EMBL" id="JAGDFM010000149">
    <property type="protein sequence ID" value="KAG7384392.1"/>
    <property type="molecule type" value="Genomic_DNA"/>
</dbReference>
<keyword evidence="1" id="KW-0175">Coiled coil</keyword>
<dbReference type="OrthoDB" id="108428at2759"/>
<evidence type="ECO:0000313" key="4">
    <source>
        <dbReference type="Proteomes" id="UP000694044"/>
    </source>
</evidence>
<dbReference type="AlphaFoldDB" id="A0A8T1VSI9"/>
<comment type="caution">
    <text evidence="3">The sequence shown here is derived from an EMBL/GenBank/DDBJ whole genome shotgun (WGS) entry which is preliminary data.</text>
</comment>
<keyword evidence="4" id="KW-1185">Reference proteome</keyword>
<organism evidence="3 4">
    <name type="scientific">Phytophthora pseudosyringae</name>
    <dbReference type="NCBI Taxonomy" id="221518"/>
    <lineage>
        <taxon>Eukaryota</taxon>
        <taxon>Sar</taxon>
        <taxon>Stramenopiles</taxon>
        <taxon>Oomycota</taxon>
        <taxon>Peronosporomycetes</taxon>
        <taxon>Peronosporales</taxon>
        <taxon>Peronosporaceae</taxon>
        <taxon>Phytophthora</taxon>
    </lineage>
</organism>
<feature type="compositionally biased region" description="Polar residues" evidence="2">
    <location>
        <begin position="11"/>
        <end position="25"/>
    </location>
</feature>
<protein>
    <submittedName>
        <fullName evidence="3">Uncharacterized protein</fullName>
    </submittedName>
</protein>
<evidence type="ECO:0000256" key="2">
    <source>
        <dbReference type="SAM" id="MobiDB-lite"/>
    </source>
</evidence>
<feature type="coiled-coil region" evidence="1">
    <location>
        <begin position="77"/>
        <end position="114"/>
    </location>
</feature>
<feature type="compositionally biased region" description="Polar residues" evidence="2">
    <location>
        <begin position="60"/>
        <end position="71"/>
    </location>
</feature>
<gene>
    <name evidence="3" type="ORF">PHYPSEUDO_002653</name>
</gene>
<name>A0A8T1VSI9_9STRA</name>